<protein>
    <recommendedName>
        <fullName evidence="3">DUF7282 domain-containing protein</fullName>
    </recommendedName>
</protein>
<feature type="transmembrane region" description="Helical" evidence="2">
    <location>
        <begin position="279"/>
        <end position="299"/>
    </location>
</feature>
<evidence type="ECO:0000313" key="5">
    <source>
        <dbReference type="Proteomes" id="UP000252189"/>
    </source>
</evidence>
<dbReference type="OrthoDB" id="239724at2157"/>
<dbReference type="InterPro" id="IPR055706">
    <property type="entry name" value="Slg1/2_DUF7282"/>
</dbReference>
<keyword evidence="5" id="KW-1185">Reference proteome</keyword>
<evidence type="ECO:0000256" key="1">
    <source>
        <dbReference type="SAM" id="MobiDB-lite"/>
    </source>
</evidence>
<dbReference type="RefSeq" id="WP_114449375.1">
    <property type="nucleotide sequence ID" value="NZ_QPHM01000001.1"/>
</dbReference>
<keyword evidence="2" id="KW-0812">Transmembrane</keyword>
<evidence type="ECO:0000313" key="4">
    <source>
        <dbReference type="EMBL" id="RCU47816.1"/>
    </source>
</evidence>
<feature type="domain" description="DUF7282" evidence="3">
    <location>
        <begin position="160"/>
        <end position="244"/>
    </location>
</feature>
<name>A0A368NC64_9EURY</name>
<proteinExistence type="predicted"/>
<dbReference type="EMBL" id="QPHM01000001">
    <property type="protein sequence ID" value="RCU47816.1"/>
    <property type="molecule type" value="Genomic_DNA"/>
</dbReference>
<keyword evidence="2" id="KW-0472">Membrane</keyword>
<comment type="caution">
    <text evidence="4">The sequence shown here is derived from an EMBL/GenBank/DDBJ whole genome shotgun (WGS) entry which is preliminary data.</text>
</comment>
<dbReference type="Pfam" id="PF23951">
    <property type="entry name" value="DUF7282"/>
    <property type="match status" value="1"/>
</dbReference>
<feature type="region of interest" description="Disordered" evidence="1">
    <location>
        <begin position="246"/>
        <end position="281"/>
    </location>
</feature>
<sequence length="305" mass="30419">MRPLVPLLAFAVVVSVTTGVAAAGTGGSAPTADAGADRLRSVAISGVGPVNDSNRSGVHPVEAGSTLLVRGTTNRRPDDNAIDVSVIDGPDADRFGFVVVDSWGYDGLWTARLSVPSNATPGTYLLEVRVDGDSDVQPFEVTERRPAVIERASLSDASRTVAGESVPPGAVAVENVTLPDGGYVEVRDGDALAGRSASLAPGRHAVVVVPVEGVDDGNDLRAVAVRGTADAVGGPYRRNGTPVAVAVSSSAGPTSRPGTARPSPSPAATPTPTPTPTTGAGPGFGGVVALLAVVAALGIRGAGRS</sequence>
<dbReference type="AlphaFoldDB" id="A0A368NC64"/>
<reference evidence="4 5" key="1">
    <citation type="submission" date="2018-07" db="EMBL/GenBank/DDBJ databases">
        <title>Genome sequences of Haloplanus salinus JCM 18368T.</title>
        <authorList>
            <person name="Kim Y.B."/>
            <person name="Roh S.W."/>
        </authorList>
    </citation>
    <scope>NUCLEOTIDE SEQUENCE [LARGE SCALE GENOMIC DNA]</scope>
    <source>
        <strain evidence="4 5">JCM 18368</strain>
    </source>
</reference>
<keyword evidence="2" id="KW-1133">Transmembrane helix</keyword>
<evidence type="ECO:0000256" key="2">
    <source>
        <dbReference type="SAM" id="Phobius"/>
    </source>
</evidence>
<organism evidence="4 5">
    <name type="scientific">Haloplanus salinus</name>
    <dbReference type="NCBI Taxonomy" id="1126245"/>
    <lineage>
        <taxon>Archaea</taxon>
        <taxon>Methanobacteriati</taxon>
        <taxon>Methanobacteriota</taxon>
        <taxon>Stenosarchaea group</taxon>
        <taxon>Halobacteria</taxon>
        <taxon>Halobacteriales</taxon>
        <taxon>Haloferacaceae</taxon>
        <taxon>Haloplanus</taxon>
    </lineage>
</organism>
<dbReference type="Proteomes" id="UP000252189">
    <property type="component" value="Unassembled WGS sequence"/>
</dbReference>
<feature type="compositionally biased region" description="Pro residues" evidence="1">
    <location>
        <begin position="263"/>
        <end position="275"/>
    </location>
</feature>
<evidence type="ECO:0000259" key="3">
    <source>
        <dbReference type="Pfam" id="PF23951"/>
    </source>
</evidence>
<gene>
    <name evidence="4" type="ORF">DU504_11230</name>
</gene>
<feature type="compositionally biased region" description="Low complexity" evidence="1">
    <location>
        <begin position="253"/>
        <end position="262"/>
    </location>
</feature>
<accession>A0A368NC64</accession>